<keyword evidence="4" id="KW-1185">Reference proteome</keyword>
<accession>A0A502CDN6</accession>
<keyword evidence="1" id="KW-0732">Signal</keyword>
<dbReference type="Proteomes" id="UP000319486">
    <property type="component" value="Unassembled WGS sequence"/>
</dbReference>
<evidence type="ECO:0000259" key="2">
    <source>
        <dbReference type="Pfam" id="PF13827"/>
    </source>
</evidence>
<gene>
    <name evidence="3" type="ORF">EAH88_04670</name>
</gene>
<organism evidence="3 4">
    <name type="scientific">Rhodanobacter glycinis</name>
    <dbReference type="NCBI Taxonomy" id="582702"/>
    <lineage>
        <taxon>Bacteria</taxon>
        <taxon>Pseudomonadati</taxon>
        <taxon>Pseudomonadota</taxon>
        <taxon>Gammaproteobacteria</taxon>
        <taxon>Lysobacterales</taxon>
        <taxon>Rhodanobacteraceae</taxon>
        <taxon>Rhodanobacter</taxon>
    </lineage>
</organism>
<feature type="domain" description="DUF4189" evidence="2">
    <location>
        <begin position="70"/>
        <end position="165"/>
    </location>
</feature>
<comment type="caution">
    <text evidence="3">The sequence shown here is derived from an EMBL/GenBank/DDBJ whole genome shotgun (WGS) entry which is preliminary data.</text>
</comment>
<dbReference type="EMBL" id="RCZO01000001">
    <property type="protein sequence ID" value="TPG11785.1"/>
    <property type="molecule type" value="Genomic_DNA"/>
</dbReference>
<dbReference type="Pfam" id="PF13827">
    <property type="entry name" value="DUF4189"/>
    <property type="match status" value="1"/>
</dbReference>
<protein>
    <submittedName>
        <fullName evidence="3">DUF4189 domain-containing protein</fullName>
    </submittedName>
</protein>
<feature type="signal peptide" evidence="1">
    <location>
        <begin position="1"/>
        <end position="21"/>
    </location>
</feature>
<dbReference type="InterPro" id="IPR025240">
    <property type="entry name" value="DUF4189"/>
</dbReference>
<reference evidence="3 4" key="1">
    <citation type="journal article" date="2019" name="Environ. Microbiol.">
        <title>Species interactions and distinct microbial communities in high Arctic permafrost affected cryosols are associated with the CH4 and CO2 gas fluxes.</title>
        <authorList>
            <person name="Altshuler I."/>
            <person name="Hamel J."/>
            <person name="Turney S."/>
            <person name="Magnuson E."/>
            <person name="Levesque R."/>
            <person name="Greer C."/>
            <person name="Whyte L.G."/>
        </authorList>
    </citation>
    <scope>NUCLEOTIDE SEQUENCE [LARGE SCALE GENOMIC DNA]</scope>
    <source>
        <strain evidence="3 4">S13Y</strain>
    </source>
</reference>
<evidence type="ECO:0000256" key="1">
    <source>
        <dbReference type="SAM" id="SignalP"/>
    </source>
</evidence>
<sequence length="172" mass="18164">MKACRFLLFGLLLLLGRVVHAEGGCPPGMIPASGTDINSCVPVPPGYYRNQQQAQPQLPLPPPPQWVTRWGAIATDAIKGIVGAVTGLSSKNEAQQAAMADCRAKGGSLCKLEIAYDNECVTLAADSMGYSINTGNTVDAANQLAMKTCSAIGEHLDCHVYYSACSLPVRIQ</sequence>
<name>A0A502CDN6_9GAMM</name>
<evidence type="ECO:0000313" key="3">
    <source>
        <dbReference type="EMBL" id="TPG11785.1"/>
    </source>
</evidence>
<dbReference type="OrthoDB" id="5956360at2"/>
<feature type="chain" id="PRO_5030107264" evidence="1">
    <location>
        <begin position="22"/>
        <end position="172"/>
    </location>
</feature>
<evidence type="ECO:0000313" key="4">
    <source>
        <dbReference type="Proteomes" id="UP000319486"/>
    </source>
</evidence>
<dbReference type="AlphaFoldDB" id="A0A502CDN6"/>
<proteinExistence type="predicted"/>
<dbReference type="RefSeq" id="WP_140649436.1">
    <property type="nucleotide sequence ID" value="NZ_RCZB01000003.1"/>
</dbReference>